<dbReference type="EMBL" id="CAKOFQ010007552">
    <property type="protein sequence ID" value="CAH2003687.1"/>
    <property type="molecule type" value="Genomic_DNA"/>
</dbReference>
<evidence type="ECO:0000256" key="5">
    <source>
        <dbReference type="ARBA" id="ARBA00023010"/>
    </source>
</evidence>
<dbReference type="PANTHER" id="PTHR31431:SF1">
    <property type="entry name" value="NUCLEOPORIN NUP188"/>
    <property type="match status" value="1"/>
</dbReference>
<keyword evidence="7" id="KW-0539">Nucleus</keyword>
<dbReference type="GO" id="GO:0006405">
    <property type="term" value="P:RNA export from nucleus"/>
    <property type="evidence" value="ECO:0007669"/>
    <property type="project" value="TreeGrafter"/>
</dbReference>
<evidence type="ECO:0000313" key="12">
    <source>
        <dbReference type="EMBL" id="CAH2003687.1"/>
    </source>
</evidence>
<organism evidence="12 13">
    <name type="scientific">Acanthoscelides obtectus</name>
    <name type="common">Bean weevil</name>
    <name type="synonym">Bruchus obtectus</name>
    <dbReference type="NCBI Taxonomy" id="200917"/>
    <lineage>
        <taxon>Eukaryota</taxon>
        <taxon>Metazoa</taxon>
        <taxon>Ecdysozoa</taxon>
        <taxon>Arthropoda</taxon>
        <taxon>Hexapoda</taxon>
        <taxon>Insecta</taxon>
        <taxon>Pterygota</taxon>
        <taxon>Neoptera</taxon>
        <taxon>Endopterygota</taxon>
        <taxon>Coleoptera</taxon>
        <taxon>Polyphaga</taxon>
        <taxon>Cucujiformia</taxon>
        <taxon>Chrysomeloidea</taxon>
        <taxon>Chrysomelidae</taxon>
        <taxon>Bruchinae</taxon>
        <taxon>Bruchini</taxon>
        <taxon>Acanthoscelides</taxon>
    </lineage>
</organism>
<dbReference type="PANTHER" id="PTHR31431">
    <property type="entry name" value="NUCLEOPORIN NUP188 HOMOLOG"/>
    <property type="match status" value="1"/>
</dbReference>
<evidence type="ECO:0000256" key="1">
    <source>
        <dbReference type="ARBA" id="ARBA00004567"/>
    </source>
</evidence>
<dbReference type="GO" id="GO:0006606">
    <property type="term" value="P:protein import into nucleus"/>
    <property type="evidence" value="ECO:0007669"/>
    <property type="project" value="TreeGrafter"/>
</dbReference>
<protein>
    <recommendedName>
        <fullName evidence="9">Nucleoporin NUP188</fullName>
    </recommendedName>
</protein>
<evidence type="ECO:0000259" key="10">
    <source>
        <dbReference type="Pfam" id="PF10487"/>
    </source>
</evidence>
<comment type="subcellular location">
    <subcellularLocation>
        <location evidence="1">Nucleus</location>
        <location evidence="1">Nuclear pore complex</location>
    </subcellularLocation>
</comment>
<evidence type="ECO:0000313" key="13">
    <source>
        <dbReference type="Proteomes" id="UP001152888"/>
    </source>
</evidence>
<evidence type="ECO:0000256" key="7">
    <source>
        <dbReference type="ARBA" id="ARBA00023242"/>
    </source>
</evidence>
<comment type="caution">
    <text evidence="12">The sequence shown here is derived from an EMBL/GenBank/DDBJ whole genome shotgun (WGS) entry which is preliminary data.</text>
</comment>
<dbReference type="Proteomes" id="UP001152888">
    <property type="component" value="Unassembled WGS sequence"/>
</dbReference>
<dbReference type="GO" id="GO:0051028">
    <property type="term" value="P:mRNA transport"/>
    <property type="evidence" value="ECO:0007669"/>
    <property type="project" value="UniProtKB-KW"/>
</dbReference>
<evidence type="ECO:0000256" key="6">
    <source>
        <dbReference type="ARBA" id="ARBA00023132"/>
    </source>
</evidence>
<dbReference type="Pfam" id="PF21093">
    <property type="entry name" value="Nup188_N-subdom_III"/>
    <property type="match status" value="1"/>
</dbReference>
<evidence type="ECO:0000256" key="9">
    <source>
        <dbReference type="ARBA" id="ARBA00040174"/>
    </source>
</evidence>
<keyword evidence="4" id="KW-0653">Protein transport</keyword>
<dbReference type="AlphaFoldDB" id="A0A9P0M1L7"/>
<keyword evidence="13" id="KW-1185">Reference proteome</keyword>
<evidence type="ECO:0000256" key="2">
    <source>
        <dbReference type="ARBA" id="ARBA00022448"/>
    </source>
</evidence>
<dbReference type="Pfam" id="PF10487">
    <property type="entry name" value="Nup188_N"/>
    <property type="match status" value="1"/>
</dbReference>
<dbReference type="GO" id="GO:0017056">
    <property type="term" value="F:structural constituent of nuclear pore"/>
    <property type="evidence" value="ECO:0007669"/>
    <property type="project" value="InterPro"/>
</dbReference>
<evidence type="ECO:0000256" key="3">
    <source>
        <dbReference type="ARBA" id="ARBA00022816"/>
    </source>
</evidence>
<proteinExistence type="inferred from homology"/>
<gene>
    <name evidence="12" type="ORF">ACAOBT_LOCUS27565</name>
</gene>
<sequence>MSGDKVELVDEILPVWKKIYPVISGDNSNITYEVVEELLTSNKNKLQQNLLEYKQYTRESFKAWKGQTGLKDLVSDDELCNFIHLLSRELDLDVNVAWIVLCSFLMFEYYGHVDELKLIVKFDTNTKHFIDAVWKFYSGERMFLMKTLRYIFENCTNKKHIFYKQLSKFVNSLNMDLLTNNLVTVIKNLIVEVDKDRAQLVTETALDRWIHRNHREQIEVLLLLIHTIQHCNIDRKMLENILPVFLKHGFGKYPSHARALVISRPKDIAEIKAAEIGFTLAVMNFYWKNPGVCEPLPKEIEESYELLECQTDGCIVLLAWATLKISVVNTDESLEYLNTLSTKIIDKSVFRNIHGLMTNEIFAKNKAGDFVIDAVYRLMTEVCKVCGDICNIFDIDGVDDIIAELIRRKGVVVLDDTLGILFERALEIFPFVLKSFLVICKALLEIPEKTDIIMNLLRNIPTFLAEIPWDSHNDTTHLAKPHKLFIDSHMFMIPEGTLVERIRYKIYEMSKFHYPFSFYKLMSQFIISLNTITFEIGTGWHCYNNLKELVRDGFDFINSVLEHYKGDYRADTEIRTLVQRLDVVPIQFCEGPAKNFDLIRLYYKLNTTLIKRDMLNFYEAFPVLMRKMCFPQVTDLENIDGQMMAENVHGSSLLLKNLKDEENFTDHSLLLTYLELVLDAVQKERSYKELQAGGLWYMLNVVFPLYQQWNYDNPHQKTLICKTCLTCFTYVLRHYTNKQDNGKYICNLVLSSFLFENLTMNTLVSIFLKDKHHLQEMMERDSNWLGGPILSYINCMKLQLVMLLLLYEQKMKIKKPSSVDVRISEISRVVSANILNPYSVSLRILSCKFLELLAKDENAPLMALLGLDYDQVQRVFLDRLRDPTEDDSLKMHILDLISNCIFHQHGMTAAFLMSKARKNGILTIGIKLSKEIPLVTLW</sequence>
<dbReference type="InterPro" id="IPR018864">
    <property type="entry name" value="Nucleoporin_Nup188_N"/>
</dbReference>
<keyword evidence="6" id="KW-0906">Nuclear pore complex</keyword>
<dbReference type="GO" id="GO:0044611">
    <property type="term" value="C:nuclear pore inner ring"/>
    <property type="evidence" value="ECO:0007669"/>
    <property type="project" value="TreeGrafter"/>
</dbReference>
<feature type="domain" description="Nucleoporin Nup188 N-terminal subdomain III" evidence="11">
    <location>
        <begin position="695"/>
        <end position="913"/>
    </location>
</feature>
<dbReference type="InterPro" id="IPR044840">
    <property type="entry name" value="Nup188"/>
</dbReference>
<keyword evidence="5" id="KW-0811">Translocation</keyword>
<keyword evidence="2" id="KW-0813">Transport</keyword>
<dbReference type="OrthoDB" id="6744504at2759"/>
<keyword evidence="3" id="KW-0509">mRNA transport</keyword>
<comment type="similarity">
    <text evidence="8">Belongs to the Nup188 family.</text>
</comment>
<evidence type="ECO:0000256" key="8">
    <source>
        <dbReference type="ARBA" id="ARBA00038387"/>
    </source>
</evidence>
<accession>A0A9P0M1L7</accession>
<evidence type="ECO:0000256" key="4">
    <source>
        <dbReference type="ARBA" id="ARBA00022927"/>
    </source>
</evidence>
<evidence type="ECO:0000259" key="11">
    <source>
        <dbReference type="Pfam" id="PF21093"/>
    </source>
</evidence>
<reference evidence="12" key="1">
    <citation type="submission" date="2022-03" db="EMBL/GenBank/DDBJ databases">
        <authorList>
            <person name="Sayadi A."/>
        </authorList>
    </citation>
    <scope>NUCLEOTIDE SEQUENCE</scope>
</reference>
<dbReference type="InterPro" id="IPR048883">
    <property type="entry name" value="Nup188_N-subdom_III"/>
</dbReference>
<feature type="domain" description="Nucleoporin Nup188 N-terminal" evidence="10">
    <location>
        <begin position="35"/>
        <end position="250"/>
    </location>
</feature>
<name>A0A9P0M1L7_ACAOB</name>